<organism evidence="1 2">
    <name type="scientific">Eumeta variegata</name>
    <name type="common">Bagworm moth</name>
    <name type="synonym">Eumeta japonica</name>
    <dbReference type="NCBI Taxonomy" id="151549"/>
    <lineage>
        <taxon>Eukaryota</taxon>
        <taxon>Metazoa</taxon>
        <taxon>Ecdysozoa</taxon>
        <taxon>Arthropoda</taxon>
        <taxon>Hexapoda</taxon>
        <taxon>Insecta</taxon>
        <taxon>Pterygota</taxon>
        <taxon>Neoptera</taxon>
        <taxon>Endopterygota</taxon>
        <taxon>Lepidoptera</taxon>
        <taxon>Glossata</taxon>
        <taxon>Ditrysia</taxon>
        <taxon>Tineoidea</taxon>
        <taxon>Psychidae</taxon>
        <taxon>Oiketicinae</taxon>
        <taxon>Eumeta</taxon>
    </lineage>
</organism>
<keyword evidence="2" id="KW-1185">Reference proteome</keyword>
<sequence>MRYGTTKTILTDLMWCQSQIDQSLENSDYEMEGETRATQRWLRNHRGKASSQSAHVGFEGNHRTKATIVTDISKTLFSTHWRRALPEQCNGLDGCIGRRPQATDHRASDAWQPRISEGDKKFLRGFILARKGGRTFNSLNTSPRAVDLGKFVTYEPELVLDVFPRVTFLTFGAMHICKRIGSSVSKSLPLGQWINTGVVVEALA</sequence>
<dbReference type="Proteomes" id="UP000299102">
    <property type="component" value="Unassembled WGS sequence"/>
</dbReference>
<dbReference type="AlphaFoldDB" id="A0A4C1ZU17"/>
<name>A0A4C1ZU17_EUMVA</name>
<accession>A0A4C1ZU17</accession>
<proteinExistence type="predicted"/>
<reference evidence="1 2" key="1">
    <citation type="journal article" date="2019" name="Commun. Biol.">
        <title>The bagworm genome reveals a unique fibroin gene that provides high tensile strength.</title>
        <authorList>
            <person name="Kono N."/>
            <person name="Nakamura H."/>
            <person name="Ohtoshi R."/>
            <person name="Tomita M."/>
            <person name="Numata K."/>
            <person name="Arakawa K."/>
        </authorList>
    </citation>
    <scope>NUCLEOTIDE SEQUENCE [LARGE SCALE GENOMIC DNA]</scope>
</reference>
<evidence type="ECO:0000313" key="2">
    <source>
        <dbReference type="Proteomes" id="UP000299102"/>
    </source>
</evidence>
<evidence type="ECO:0000313" key="1">
    <source>
        <dbReference type="EMBL" id="GBP90539.1"/>
    </source>
</evidence>
<dbReference type="EMBL" id="BGZK01002089">
    <property type="protein sequence ID" value="GBP90539.1"/>
    <property type="molecule type" value="Genomic_DNA"/>
</dbReference>
<gene>
    <name evidence="1" type="ORF">EVAR_65250_1</name>
</gene>
<protein>
    <submittedName>
        <fullName evidence="1">Uncharacterized protein</fullName>
    </submittedName>
</protein>
<comment type="caution">
    <text evidence="1">The sequence shown here is derived from an EMBL/GenBank/DDBJ whole genome shotgun (WGS) entry which is preliminary data.</text>
</comment>